<comment type="subunit">
    <text evidence="7">Part of the 30S ribosomal subunit. Contacts proteins S9 and S11.</text>
</comment>
<dbReference type="InterPro" id="IPR000235">
    <property type="entry name" value="Ribosomal_uS7"/>
</dbReference>
<dbReference type="AlphaFoldDB" id="A0A0N8GQG3"/>
<evidence type="ECO:0000256" key="7">
    <source>
        <dbReference type="HAMAP-Rule" id="MF_00480"/>
    </source>
</evidence>
<keyword evidence="10" id="KW-1185">Reference proteome</keyword>
<dbReference type="GO" id="GO:0003735">
    <property type="term" value="F:structural constituent of ribosome"/>
    <property type="evidence" value="ECO:0007669"/>
    <property type="project" value="InterPro"/>
</dbReference>
<dbReference type="SUPFAM" id="SSF47973">
    <property type="entry name" value="Ribosomal protein S7"/>
    <property type="match status" value="1"/>
</dbReference>
<evidence type="ECO:0000313" key="9">
    <source>
        <dbReference type="EMBL" id="KPL83618.1"/>
    </source>
</evidence>
<dbReference type="InterPro" id="IPR005717">
    <property type="entry name" value="Ribosomal_uS7_bac/org-type"/>
</dbReference>
<dbReference type="GO" id="GO:0006412">
    <property type="term" value="P:translation"/>
    <property type="evidence" value="ECO:0007669"/>
    <property type="project" value="UniProtKB-UniRule"/>
</dbReference>
<accession>A0A0N8GQG3</accession>
<dbReference type="OrthoDB" id="9807653at2"/>
<evidence type="ECO:0000256" key="3">
    <source>
        <dbReference type="ARBA" id="ARBA00022730"/>
    </source>
</evidence>
<sequence>MRRTKPEKREVTPDVRFNSTIVQEIINRVMHSGKKSTATASIYGAMDLIKERTGREPMEVLEQALRNVGPMMEVRPRRVGGATYQVPMEVPASRRLTLAMRWLIDSSRNRTGKSFAEKFSAELIDASNNTGAAVRKREETHKMAEANRAFSHYRM</sequence>
<evidence type="ECO:0000256" key="1">
    <source>
        <dbReference type="ARBA" id="ARBA00007151"/>
    </source>
</evidence>
<dbReference type="PIRSF" id="PIRSF002122">
    <property type="entry name" value="RPS7p_RPS7a_RPS5e_RPS7o"/>
    <property type="match status" value="1"/>
</dbReference>
<dbReference type="Gene3D" id="1.10.455.10">
    <property type="entry name" value="Ribosomal protein S7 domain"/>
    <property type="match status" value="1"/>
</dbReference>
<dbReference type="HAMAP" id="MF_00480_B">
    <property type="entry name" value="Ribosomal_uS7_B"/>
    <property type="match status" value="1"/>
</dbReference>
<evidence type="ECO:0000259" key="8">
    <source>
        <dbReference type="Pfam" id="PF00177"/>
    </source>
</evidence>
<dbReference type="EMBL" id="LGCM01000029">
    <property type="protein sequence ID" value="KPL83618.1"/>
    <property type="molecule type" value="Genomic_DNA"/>
</dbReference>
<keyword evidence="5 7" id="KW-0689">Ribosomal protein</keyword>
<protein>
    <recommendedName>
        <fullName evidence="7">Small ribosomal subunit protein uS7</fullName>
    </recommendedName>
</protein>
<organism evidence="9 10">
    <name type="scientific">Levilinea saccharolytica</name>
    <dbReference type="NCBI Taxonomy" id="229921"/>
    <lineage>
        <taxon>Bacteria</taxon>
        <taxon>Bacillati</taxon>
        <taxon>Chloroflexota</taxon>
        <taxon>Anaerolineae</taxon>
        <taxon>Anaerolineales</taxon>
        <taxon>Anaerolineaceae</taxon>
        <taxon>Levilinea</taxon>
    </lineage>
</organism>
<feature type="domain" description="Small ribosomal subunit protein uS7" evidence="8">
    <location>
        <begin position="1"/>
        <end position="148"/>
    </location>
</feature>
<keyword evidence="2 7" id="KW-0820">tRNA-binding</keyword>
<dbReference type="CDD" id="cd14869">
    <property type="entry name" value="uS7_Bacteria"/>
    <property type="match status" value="1"/>
</dbReference>
<comment type="similarity">
    <text evidence="1 7">Belongs to the universal ribosomal protein uS7 family.</text>
</comment>
<dbReference type="Proteomes" id="UP000050501">
    <property type="component" value="Unassembled WGS sequence"/>
</dbReference>
<dbReference type="InterPro" id="IPR036823">
    <property type="entry name" value="Ribosomal_uS7_dom_sf"/>
</dbReference>
<dbReference type="FunFam" id="1.10.455.10:FF:000001">
    <property type="entry name" value="30S ribosomal protein S7"/>
    <property type="match status" value="1"/>
</dbReference>
<dbReference type="GO" id="GO:0015935">
    <property type="term" value="C:small ribosomal subunit"/>
    <property type="evidence" value="ECO:0007669"/>
    <property type="project" value="InterPro"/>
</dbReference>
<name>A0A0N8GQG3_9CHLR</name>
<dbReference type="RefSeq" id="WP_062419018.1">
    <property type="nucleotide sequence ID" value="NZ_DF967974.1"/>
</dbReference>
<proteinExistence type="inferred from homology"/>
<dbReference type="PATRIC" id="fig|229921.5.peg.777"/>
<evidence type="ECO:0000256" key="2">
    <source>
        <dbReference type="ARBA" id="ARBA00022555"/>
    </source>
</evidence>
<dbReference type="STRING" id="229921.ADN01_07885"/>
<comment type="function">
    <text evidence="7">One of the primary rRNA binding proteins, it binds directly to 16S rRNA where it nucleates assembly of the head domain of the 30S subunit. Is located at the subunit interface close to the decoding center, probably blocks exit of the E-site tRNA.</text>
</comment>
<dbReference type="GO" id="GO:0000049">
    <property type="term" value="F:tRNA binding"/>
    <property type="evidence" value="ECO:0007669"/>
    <property type="project" value="UniProtKB-UniRule"/>
</dbReference>
<dbReference type="NCBIfam" id="TIGR01029">
    <property type="entry name" value="rpsG_bact"/>
    <property type="match status" value="1"/>
</dbReference>
<evidence type="ECO:0000256" key="5">
    <source>
        <dbReference type="ARBA" id="ARBA00022980"/>
    </source>
</evidence>
<dbReference type="GO" id="GO:0019843">
    <property type="term" value="F:rRNA binding"/>
    <property type="evidence" value="ECO:0007669"/>
    <property type="project" value="UniProtKB-UniRule"/>
</dbReference>
<comment type="caution">
    <text evidence="9">The sequence shown here is derived from an EMBL/GenBank/DDBJ whole genome shotgun (WGS) entry which is preliminary data.</text>
</comment>
<evidence type="ECO:0000256" key="6">
    <source>
        <dbReference type="ARBA" id="ARBA00023274"/>
    </source>
</evidence>
<dbReference type="InterPro" id="IPR023798">
    <property type="entry name" value="Ribosomal_uS7_dom"/>
</dbReference>
<keyword evidence="6 7" id="KW-0687">Ribonucleoprotein</keyword>
<dbReference type="PANTHER" id="PTHR11205">
    <property type="entry name" value="RIBOSOMAL PROTEIN S7"/>
    <property type="match status" value="1"/>
</dbReference>
<dbReference type="Pfam" id="PF00177">
    <property type="entry name" value="Ribosomal_S7"/>
    <property type="match status" value="1"/>
</dbReference>
<evidence type="ECO:0000313" key="10">
    <source>
        <dbReference type="Proteomes" id="UP000050501"/>
    </source>
</evidence>
<keyword evidence="4 7" id="KW-0694">RNA-binding</keyword>
<reference evidence="9 10" key="1">
    <citation type="submission" date="2015-07" db="EMBL/GenBank/DDBJ databases">
        <title>Genome sequence of Levilinea saccharolytica DSM 16555.</title>
        <authorList>
            <person name="Hemp J."/>
            <person name="Ward L.M."/>
            <person name="Pace L.A."/>
            <person name="Fischer W.W."/>
        </authorList>
    </citation>
    <scope>NUCLEOTIDE SEQUENCE [LARGE SCALE GENOMIC DNA]</scope>
    <source>
        <strain evidence="9 10">KIBI-1</strain>
    </source>
</reference>
<keyword evidence="3 7" id="KW-0699">rRNA-binding</keyword>
<evidence type="ECO:0000256" key="4">
    <source>
        <dbReference type="ARBA" id="ARBA00022884"/>
    </source>
</evidence>
<gene>
    <name evidence="7" type="primary">rpsG</name>
    <name evidence="9" type="ORF">ADN01_07885</name>
</gene>